<dbReference type="EMBL" id="CM010716">
    <property type="protein sequence ID" value="RZC48927.1"/>
    <property type="molecule type" value="Genomic_DNA"/>
</dbReference>
<dbReference type="InterPro" id="IPR027443">
    <property type="entry name" value="IPNS-like_sf"/>
</dbReference>
<dbReference type="PANTHER" id="PTHR48253">
    <property type="match status" value="1"/>
</dbReference>
<reference evidence="2 3" key="1">
    <citation type="journal article" date="2018" name="Science">
        <title>The opium poppy genome and morphinan production.</title>
        <authorList>
            <person name="Guo L."/>
            <person name="Winzer T."/>
            <person name="Yang X."/>
            <person name="Li Y."/>
            <person name="Ning Z."/>
            <person name="He Z."/>
            <person name="Teodor R."/>
            <person name="Lu Y."/>
            <person name="Bowser T.A."/>
            <person name="Graham I.A."/>
            <person name="Ye K."/>
        </authorList>
    </citation>
    <scope>NUCLEOTIDE SEQUENCE [LARGE SCALE GENOMIC DNA]</scope>
    <source>
        <strain evidence="3">cv. HN1</strain>
        <tissue evidence="2">Leaves</tissue>
    </source>
</reference>
<name>A0A4Y7IJ63_PAPSO</name>
<dbReference type="Pfam" id="PF03171">
    <property type="entry name" value="2OG-FeII_Oxy"/>
    <property type="match status" value="1"/>
</dbReference>
<feature type="domain" description="Isopenicillin N synthase-like Fe(2+) 2OG dioxygenase" evidence="1">
    <location>
        <begin position="307"/>
        <end position="377"/>
    </location>
</feature>
<dbReference type="Proteomes" id="UP000316621">
    <property type="component" value="Chromosome 2"/>
</dbReference>
<keyword evidence="3" id="KW-1185">Reference proteome</keyword>
<dbReference type="OMA" id="RLAVMDH"/>
<gene>
    <name evidence="2" type="ORF">C5167_017354</name>
</gene>
<dbReference type="Gene3D" id="2.60.120.330">
    <property type="entry name" value="B-lactam Antibiotic, Isopenicillin N Synthase, Chain"/>
    <property type="match status" value="1"/>
</dbReference>
<evidence type="ECO:0000313" key="3">
    <source>
        <dbReference type="Proteomes" id="UP000316621"/>
    </source>
</evidence>
<sequence length="489" mass="55317">MDIEAEILEPFQLQYSDLIHLSSTFSDYSEEEISRLDSISKTILETLGPTGPGLLVVTGVPQGSQLRRDLLPFARQLALLNHHDRRRILKDHGLGTDVCLKNPDRAVSSFVSQLKYAQDTSVNVSSNESVEKSKKNSEWQKNVDSLCRFRDDKFKNVGNSFKELGFCMMDIGLQLARVCDKAIGGKELEQSILESCTAKGRLVHYHSTLDHFLLKEAARKEVSRKGRTNCEFQLGEKLKVHREEDQTSVKASKLKTSVNEATSCQISLSNLWQQWHYDYGIFTILTSPMFMSSYQISTTEASEQEYSLPDGHDSLQIFDANKNKIYVVRSPPNSFLVQVGESADILSKGKLHSTLHSVCKPTKQDDLSRETFVVFLQPAWDKRFSISQLPIQSTISDSLRSNTNEQEPDILSQEIHKIIPSLSSRLKDGMTFAEFSHQTTKQYFGGNGMQSKRKRGNISMSNQKFLTGGKGIIQITHYSLHYIQQVLFN</sequence>
<dbReference type="PANTHER" id="PTHR48253:SF2">
    <property type="entry name" value="ISOPENICILLIN N SYNTHASE-LIKE FE(2+) 2OG DIOXYGENASE DOMAIN-CONTAINING PROTEIN"/>
    <property type="match status" value="1"/>
</dbReference>
<evidence type="ECO:0000259" key="1">
    <source>
        <dbReference type="Pfam" id="PF03171"/>
    </source>
</evidence>
<dbReference type="Gramene" id="RZC48927">
    <property type="protein sequence ID" value="RZC48927"/>
    <property type="gene ID" value="C5167_017354"/>
</dbReference>
<dbReference type="SUPFAM" id="SSF51197">
    <property type="entry name" value="Clavaminate synthase-like"/>
    <property type="match status" value="1"/>
</dbReference>
<dbReference type="InterPro" id="IPR044861">
    <property type="entry name" value="IPNS-like_FE2OG_OXY"/>
</dbReference>
<evidence type="ECO:0000313" key="2">
    <source>
        <dbReference type="EMBL" id="RZC48927.1"/>
    </source>
</evidence>
<proteinExistence type="predicted"/>
<protein>
    <recommendedName>
        <fullName evidence="1">Isopenicillin N synthase-like Fe(2+) 2OG dioxygenase domain-containing protein</fullName>
    </recommendedName>
</protein>
<accession>A0A4Y7IJ63</accession>
<organism evidence="2 3">
    <name type="scientific">Papaver somniferum</name>
    <name type="common">Opium poppy</name>
    <dbReference type="NCBI Taxonomy" id="3469"/>
    <lineage>
        <taxon>Eukaryota</taxon>
        <taxon>Viridiplantae</taxon>
        <taxon>Streptophyta</taxon>
        <taxon>Embryophyta</taxon>
        <taxon>Tracheophyta</taxon>
        <taxon>Spermatophyta</taxon>
        <taxon>Magnoliopsida</taxon>
        <taxon>Ranunculales</taxon>
        <taxon>Papaveraceae</taxon>
        <taxon>Papaveroideae</taxon>
        <taxon>Papaver</taxon>
    </lineage>
</organism>
<dbReference type="AlphaFoldDB" id="A0A4Y7IJ63"/>